<keyword evidence="2" id="KW-1185">Reference proteome</keyword>
<sequence>MATVLRRTPALHVFRFLCVNGFEREIVSNNFLHHFLSIHRLENILVVARAYYINVKFYDPKLKPNFQRLSYTFPSVQVFHAFLRLVFLPVAKQVELWGVERVDKRFVEVCKDTVAKYPHIRFHVVLNEDADECRTVLDVLKSQVVSMFSRRPSFLFQMHGAPLRRLDLSGMKYVYPFFAMNVKHVKMGLATFLHTRWPQNPSVERLIFKPSPIQRHRQPGEAFSEIKRCFPNLKLIVIKQLTYLPAEEQTVDEFLDYIRTLLPHWLQLIGFSQSVANVRFCFEFYPPGVQPQFAIPLERLFDEELGKRGARRIKAHSYQTGNSGIELRVGTYSHRLSRFSDFE</sequence>
<dbReference type="EMBL" id="CAJFCV020000001">
    <property type="protein sequence ID" value="CAG9080810.1"/>
    <property type="molecule type" value="Genomic_DNA"/>
</dbReference>
<dbReference type="Proteomes" id="UP000659654">
    <property type="component" value="Unassembled WGS sequence"/>
</dbReference>
<dbReference type="AlphaFoldDB" id="A0A7I8XNB4"/>
<organism evidence="1 2">
    <name type="scientific">Bursaphelenchus xylophilus</name>
    <name type="common">Pinewood nematode worm</name>
    <name type="synonym">Aphelenchoides xylophilus</name>
    <dbReference type="NCBI Taxonomy" id="6326"/>
    <lineage>
        <taxon>Eukaryota</taxon>
        <taxon>Metazoa</taxon>
        <taxon>Ecdysozoa</taxon>
        <taxon>Nematoda</taxon>
        <taxon>Chromadorea</taxon>
        <taxon>Rhabditida</taxon>
        <taxon>Tylenchina</taxon>
        <taxon>Tylenchomorpha</taxon>
        <taxon>Aphelenchoidea</taxon>
        <taxon>Aphelenchoididae</taxon>
        <taxon>Bursaphelenchus</taxon>
    </lineage>
</organism>
<evidence type="ECO:0000313" key="2">
    <source>
        <dbReference type="Proteomes" id="UP000659654"/>
    </source>
</evidence>
<name>A0A7I8XNB4_BURXY</name>
<proteinExistence type="predicted"/>
<protein>
    <submittedName>
        <fullName evidence="1">(pine wood nematode) hypothetical protein</fullName>
    </submittedName>
</protein>
<accession>A0A7I8XNB4</accession>
<evidence type="ECO:0000313" key="1">
    <source>
        <dbReference type="EMBL" id="CAD5208264.1"/>
    </source>
</evidence>
<reference evidence="1" key="1">
    <citation type="submission" date="2020-09" db="EMBL/GenBank/DDBJ databases">
        <authorList>
            <person name="Kikuchi T."/>
        </authorList>
    </citation>
    <scope>NUCLEOTIDE SEQUENCE</scope>
    <source>
        <strain evidence="1">Ka4C1</strain>
    </source>
</reference>
<comment type="caution">
    <text evidence="1">The sequence shown here is derived from an EMBL/GenBank/DDBJ whole genome shotgun (WGS) entry which is preliminary data.</text>
</comment>
<dbReference type="EMBL" id="CAJFDI010000001">
    <property type="protein sequence ID" value="CAD5208264.1"/>
    <property type="molecule type" value="Genomic_DNA"/>
</dbReference>
<dbReference type="Proteomes" id="UP000582659">
    <property type="component" value="Unassembled WGS sequence"/>
</dbReference>
<gene>
    <name evidence="1" type="ORF">BXYJ_LOCUS500</name>
</gene>